<comment type="subcellular location">
    <subcellularLocation>
        <location evidence="1">Membrane</location>
        <topology evidence="1">Multi-pass membrane protein</topology>
    </subcellularLocation>
</comment>
<feature type="transmembrane region" description="Helical" evidence="5">
    <location>
        <begin position="21"/>
        <end position="46"/>
    </location>
</feature>
<comment type="caution">
    <text evidence="6">The sequence shown here is derived from an EMBL/GenBank/DDBJ whole genome shotgun (WGS) entry which is preliminary data.</text>
</comment>
<reference evidence="6 7" key="1">
    <citation type="submission" date="2024-03" db="EMBL/GenBank/DDBJ databases">
        <title>Two novel species of the genus Flavobacterium exhibiting potentially degradation of complex polysaccharides.</title>
        <authorList>
            <person name="Lian X."/>
        </authorList>
    </citation>
    <scope>NUCLEOTIDE SEQUENCE [LARGE SCALE GENOMIC DNA]</scope>
    <source>
        <strain evidence="7">j3</strain>
    </source>
</reference>
<evidence type="ECO:0000313" key="6">
    <source>
        <dbReference type="EMBL" id="MEM0544050.1"/>
    </source>
</evidence>
<dbReference type="Pfam" id="PF07681">
    <property type="entry name" value="DoxX"/>
    <property type="match status" value="1"/>
</dbReference>
<evidence type="ECO:0000256" key="2">
    <source>
        <dbReference type="ARBA" id="ARBA00022692"/>
    </source>
</evidence>
<proteinExistence type="predicted"/>
<dbReference type="InterPro" id="IPR032808">
    <property type="entry name" value="DoxX"/>
</dbReference>
<evidence type="ECO:0000313" key="7">
    <source>
        <dbReference type="Proteomes" id="UP001460072"/>
    </source>
</evidence>
<name>A0ABU9N8P1_9FLAO</name>
<organism evidence="6 7">
    <name type="scientific">Flavobacterium aureirubrum</name>
    <dbReference type="NCBI Taxonomy" id="3133147"/>
    <lineage>
        <taxon>Bacteria</taxon>
        <taxon>Pseudomonadati</taxon>
        <taxon>Bacteroidota</taxon>
        <taxon>Flavobacteriia</taxon>
        <taxon>Flavobacteriales</taxon>
        <taxon>Flavobacteriaceae</taxon>
        <taxon>Flavobacterium</taxon>
    </lineage>
</organism>
<dbReference type="Proteomes" id="UP001460072">
    <property type="component" value="Unassembled WGS sequence"/>
</dbReference>
<feature type="transmembrane region" description="Helical" evidence="5">
    <location>
        <begin position="103"/>
        <end position="118"/>
    </location>
</feature>
<accession>A0ABU9N8P1</accession>
<keyword evidence="2 5" id="KW-0812">Transmembrane</keyword>
<feature type="transmembrane region" description="Helical" evidence="5">
    <location>
        <begin position="58"/>
        <end position="75"/>
    </location>
</feature>
<evidence type="ECO:0000256" key="5">
    <source>
        <dbReference type="SAM" id="Phobius"/>
    </source>
</evidence>
<keyword evidence="4 5" id="KW-0472">Membrane</keyword>
<feature type="transmembrane region" description="Helical" evidence="5">
    <location>
        <begin position="80"/>
        <end position="97"/>
    </location>
</feature>
<dbReference type="RefSeq" id="WP_342697214.1">
    <property type="nucleotide sequence ID" value="NZ_JBCGDO010000051.1"/>
</dbReference>
<gene>
    <name evidence="6" type="ORF">WFZ85_15775</name>
</gene>
<keyword evidence="7" id="KW-1185">Reference proteome</keyword>
<evidence type="ECO:0000256" key="1">
    <source>
        <dbReference type="ARBA" id="ARBA00004141"/>
    </source>
</evidence>
<evidence type="ECO:0000256" key="3">
    <source>
        <dbReference type="ARBA" id="ARBA00022989"/>
    </source>
</evidence>
<sequence>MLKEFQTKKSDSKAIGQEKKIILGKILGVLFILSAIPKVIGLQMAVDNFNKWLLGDEWRYLVALVEIVAGLLMFSKWERYGTIILLGIMPAATLVHIQFQEWVMLPMPIIFGLLLLYYDKKSVRDKLINSAIQK</sequence>
<evidence type="ECO:0000256" key="4">
    <source>
        <dbReference type="ARBA" id="ARBA00023136"/>
    </source>
</evidence>
<protein>
    <submittedName>
        <fullName evidence="6">DoxX family protein</fullName>
    </submittedName>
</protein>
<dbReference type="EMBL" id="JBCGDO010000051">
    <property type="protein sequence ID" value="MEM0544050.1"/>
    <property type="molecule type" value="Genomic_DNA"/>
</dbReference>
<keyword evidence="3 5" id="KW-1133">Transmembrane helix</keyword>